<dbReference type="Proteomes" id="UP001595579">
    <property type="component" value="Unassembled WGS sequence"/>
</dbReference>
<organism evidence="6 7">
    <name type="scientific">Litchfieldella rifensis</name>
    <dbReference type="NCBI Taxonomy" id="762643"/>
    <lineage>
        <taxon>Bacteria</taxon>
        <taxon>Pseudomonadati</taxon>
        <taxon>Pseudomonadota</taxon>
        <taxon>Gammaproteobacteria</taxon>
        <taxon>Oceanospirillales</taxon>
        <taxon>Halomonadaceae</taxon>
        <taxon>Litchfieldella</taxon>
    </lineage>
</organism>
<feature type="domain" description="HTH arsR-type" evidence="5">
    <location>
        <begin position="9"/>
        <end position="90"/>
    </location>
</feature>
<comment type="caution">
    <text evidence="6">The sequence shown here is derived from an EMBL/GenBank/DDBJ whole genome shotgun (WGS) entry which is preliminary data.</text>
</comment>
<evidence type="ECO:0000256" key="1">
    <source>
        <dbReference type="ARBA" id="ARBA00023015"/>
    </source>
</evidence>
<name>A0ABV7LMN4_9GAMM</name>
<evidence type="ECO:0000259" key="5">
    <source>
        <dbReference type="SMART" id="SM00418"/>
    </source>
</evidence>
<keyword evidence="1" id="KW-0805">Transcription regulation</keyword>
<proteinExistence type="predicted"/>
<dbReference type="Gene3D" id="1.10.10.10">
    <property type="entry name" value="Winged helix-like DNA-binding domain superfamily/Winged helix DNA-binding domain"/>
    <property type="match status" value="1"/>
</dbReference>
<sequence>MTNDDLAAKKLSALAHPVRLAAIRQLVAAGPAGLPAGKLSDALDVSPNALTFHLQKLALAGLVQSHRERQFMIYHAVFDDLLDLVDHLVGACCTEALGSCGPRCPSNDGGPVLPPSSSYTEEGADHD</sequence>
<dbReference type="RefSeq" id="WP_386772504.1">
    <property type="nucleotide sequence ID" value="NZ_JBHRUG010000017.1"/>
</dbReference>
<dbReference type="InterPro" id="IPR011991">
    <property type="entry name" value="ArsR-like_HTH"/>
</dbReference>
<dbReference type="SMART" id="SM00418">
    <property type="entry name" value="HTH_ARSR"/>
    <property type="match status" value="1"/>
</dbReference>
<dbReference type="Pfam" id="PF12840">
    <property type="entry name" value="HTH_20"/>
    <property type="match status" value="1"/>
</dbReference>
<evidence type="ECO:0000256" key="4">
    <source>
        <dbReference type="SAM" id="MobiDB-lite"/>
    </source>
</evidence>
<dbReference type="EMBL" id="JBHRUG010000017">
    <property type="protein sequence ID" value="MFC3283436.1"/>
    <property type="molecule type" value="Genomic_DNA"/>
</dbReference>
<accession>A0ABV7LMN4</accession>
<feature type="region of interest" description="Disordered" evidence="4">
    <location>
        <begin position="100"/>
        <end position="127"/>
    </location>
</feature>
<protein>
    <submittedName>
        <fullName evidence="6">ArsR/SmtB family transcription factor</fullName>
    </submittedName>
</protein>
<dbReference type="InterPro" id="IPR001845">
    <property type="entry name" value="HTH_ArsR_DNA-bd_dom"/>
</dbReference>
<dbReference type="PANTHER" id="PTHR43132">
    <property type="entry name" value="ARSENICAL RESISTANCE OPERON REPRESSOR ARSR-RELATED"/>
    <property type="match status" value="1"/>
</dbReference>
<dbReference type="CDD" id="cd00090">
    <property type="entry name" value="HTH_ARSR"/>
    <property type="match status" value="1"/>
</dbReference>
<keyword evidence="3" id="KW-0804">Transcription</keyword>
<keyword evidence="2" id="KW-0238">DNA-binding</keyword>
<gene>
    <name evidence="6" type="ORF">ACFOEV_07435</name>
</gene>
<evidence type="ECO:0000313" key="6">
    <source>
        <dbReference type="EMBL" id="MFC3283436.1"/>
    </source>
</evidence>
<evidence type="ECO:0000256" key="3">
    <source>
        <dbReference type="ARBA" id="ARBA00023163"/>
    </source>
</evidence>
<evidence type="ECO:0000313" key="7">
    <source>
        <dbReference type="Proteomes" id="UP001595579"/>
    </source>
</evidence>
<dbReference type="SUPFAM" id="SSF46785">
    <property type="entry name" value="Winged helix' DNA-binding domain"/>
    <property type="match status" value="1"/>
</dbReference>
<keyword evidence="7" id="KW-1185">Reference proteome</keyword>
<dbReference type="PANTHER" id="PTHR43132:SF2">
    <property type="entry name" value="ARSENICAL RESISTANCE OPERON REPRESSOR ARSR-RELATED"/>
    <property type="match status" value="1"/>
</dbReference>
<reference evidence="7" key="1">
    <citation type="journal article" date="2019" name="Int. J. Syst. Evol. Microbiol.">
        <title>The Global Catalogue of Microorganisms (GCM) 10K type strain sequencing project: providing services to taxonomists for standard genome sequencing and annotation.</title>
        <authorList>
            <consortium name="The Broad Institute Genomics Platform"/>
            <consortium name="The Broad Institute Genome Sequencing Center for Infectious Disease"/>
            <person name="Wu L."/>
            <person name="Ma J."/>
        </authorList>
    </citation>
    <scope>NUCLEOTIDE SEQUENCE [LARGE SCALE GENOMIC DNA]</scope>
    <source>
        <strain evidence="7">CECT 7698</strain>
    </source>
</reference>
<dbReference type="InterPro" id="IPR051011">
    <property type="entry name" value="Metal_resp_trans_reg"/>
</dbReference>
<evidence type="ECO:0000256" key="2">
    <source>
        <dbReference type="ARBA" id="ARBA00023125"/>
    </source>
</evidence>
<dbReference type="InterPro" id="IPR036390">
    <property type="entry name" value="WH_DNA-bd_sf"/>
</dbReference>
<dbReference type="InterPro" id="IPR036388">
    <property type="entry name" value="WH-like_DNA-bd_sf"/>
</dbReference>